<organism evidence="1 2">
    <name type="scientific">Diversispora epigaea</name>
    <dbReference type="NCBI Taxonomy" id="1348612"/>
    <lineage>
        <taxon>Eukaryota</taxon>
        <taxon>Fungi</taxon>
        <taxon>Fungi incertae sedis</taxon>
        <taxon>Mucoromycota</taxon>
        <taxon>Glomeromycotina</taxon>
        <taxon>Glomeromycetes</taxon>
        <taxon>Diversisporales</taxon>
        <taxon>Diversisporaceae</taxon>
        <taxon>Diversispora</taxon>
    </lineage>
</organism>
<sequence>MYERLSREMEALGSDMDHIYSGLKAIKFELRDRKARCKCGLCDSSDSCLNSSNAQFYQQMSIKKHPYPKKERDSGYVKENKLLCKTSYMKKKRSLILGSSFRPRLSPHYRMMLEARISFHEYGVAPFLTITNFVTALIN</sequence>
<dbReference type="OrthoDB" id="10618215at2759"/>
<dbReference type="AlphaFoldDB" id="A0A397GB87"/>
<keyword evidence="2" id="KW-1185">Reference proteome</keyword>
<comment type="caution">
    <text evidence="1">The sequence shown here is derived from an EMBL/GenBank/DDBJ whole genome shotgun (WGS) entry which is preliminary data.</text>
</comment>
<evidence type="ECO:0000313" key="2">
    <source>
        <dbReference type="Proteomes" id="UP000266861"/>
    </source>
</evidence>
<evidence type="ECO:0000313" key="1">
    <source>
        <dbReference type="EMBL" id="RHZ48285.1"/>
    </source>
</evidence>
<gene>
    <name evidence="1" type="ORF">Glove_553g22</name>
</gene>
<protein>
    <submittedName>
        <fullName evidence="1">Uncharacterized protein</fullName>
    </submittedName>
</protein>
<proteinExistence type="predicted"/>
<accession>A0A397GB87</accession>
<name>A0A397GB87_9GLOM</name>
<reference evidence="1 2" key="1">
    <citation type="submission" date="2018-08" db="EMBL/GenBank/DDBJ databases">
        <title>Genome and evolution of the arbuscular mycorrhizal fungus Diversispora epigaea (formerly Glomus versiforme) and its bacterial endosymbionts.</title>
        <authorList>
            <person name="Sun X."/>
            <person name="Fei Z."/>
            <person name="Harrison M."/>
        </authorList>
    </citation>
    <scope>NUCLEOTIDE SEQUENCE [LARGE SCALE GENOMIC DNA]</scope>
    <source>
        <strain evidence="1 2">IT104</strain>
    </source>
</reference>
<dbReference type="EMBL" id="PQFF01000471">
    <property type="protein sequence ID" value="RHZ48285.1"/>
    <property type="molecule type" value="Genomic_DNA"/>
</dbReference>
<dbReference type="Proteomes" id="UP000266861">
    <property type="component" value="Unassembled WGS sequence"/>
</dbReference>